<sequence length="139" mass="15867">MKQVGEGEVVELSFLTVGAKKKPLGKLQIQGAVGVNFWAPELKATLWSWCSSEGLWNSELRREDDRREPTAISYMLIYTTPKGAFRGGRHEFVRRWVLQARAKRDFEASSREKKKKGRAFVRAREGKMGRAVGKKSRLI</sequence>
<feature type="non-terminal residue" evidence="1">
    <location>
        <position position="139"/>
    </location>
</feature>
<dbReference type="AlphaFoldDB" id="A0A199UWI6"/>
<organism evidence="1 2">
    <name type="scientific">Ananas comosus</name>
    <name type="common">Pineapple</name>
    <name type="synonym">Ananas ananas</name>
    <dbReference type="NCBI Taxonomy" id="4615"/>
    <lineage>
        <taxon>Eukaryota</taxon>
        <taxon>Viridiplantae</taxon>
        <taxon>Streptophyta</taxon>
        <taxon>Embryophyta</taxon>
        <taxon>Tracheophyta</taxon>
        <taxon>Spermatophyta</taxon>
        <taxon>Magnoliopsida</taxon>
        <taxon>Liliopsida</taxon>
        <taxon>Poales</taxon>
        <taxon>Bromeliaceae</taxon>
        <taxon>Bromelioideae</taxon>
        <taxon>Ananas</taxon>
    </lineage>
</organism>
<evidence type="ECO:0000313" key="1">
    <source>
        <dbReference type="EMBL" id="OAY68981.1"/>
    </source>
</evidence>
<dbReference type="EMBL" id="LSRQ01004626">
    <property type="protein sequence ID" value="OAY68981.1"/>
    <property type="molecule type" value="Genomic_DNA"/>
</dbReference>
<evidence type="ECO:0000313" key="2">
    <source>
        <dbReference type="Proteomes" id="UP000092600"/>
    </source>
</evidence>
<gene>
    <name evidence="1" type="ORF">ACMD2_25300</name>
</gene>
<accession>A0A199UWI6</accession>
<reference evidence="1 2" key="1">
    <citation type="journal article" date="2016" name="DNA Res.">
        <title>The draft genome of MD-2 pineapple using hybrid error correction of long reads.</title>
        <authorList>
            <person name="Redwan R.M."/>
            <person name="Saidin A."/>
            <person name="Kumar S.V."/>
        </authorList>
    </citation>
    <scope>NUCLEOTIDE SEQUENCE [LARGE SCALE GENOMIC DNA]</scope>
    <source>
        <strain evidence="2">cv. MD2</strain>
        <tissue evidence="1">Leaf</tissue>
    </source>
</reference>
<dbReference type="Proteomes" id="UP000092600">
    <property type="component" value="Unassembled WGS sequence"/>
</dbReference>
<name>A0A199UWI6_ANACO</name>
<protein>
    <submittedName>
        <fullName evidence="1">Uncharacterized protein</fullName>
    </submittedName>
</protein>
<comment type="caution">
    <text evidence="1">The sequence shown here is derived from an EMBL/GenBank/DDBJ whole genome shotgun (WGS) entry which is preliminary data.</text>
</comment>
<proteinExistence type="predicted"/>